<keyword evidence="4 16" id="KW-0436">Ligase</keyword>
<keyword evidence="7 16" id="KW-0547">Nucleotide-binding</keyword>
<dbReference type="InterPro" id="IPR012308">
    <property type="entry name" value="DNA_ligase_ATP-dep_N"/>
</dbReference>
<dbReference type="InterPro" id="IPR012309">
    <property type="entry name" value="DNA_ligase_ATP-dep_C"/>
</dbReference>
<comment type="function">
    <text evidence="15">DNA ligase involved in DNA non-homologous end joining (NHEJ); required for double-strand break (DSB) repair.</text>
</comment>
<keyword evidence="6" id="KW-0677">Repeat</keyword>
<dbReference type="SUPFAM" id="SSF52113">
    <property type="entry name" value="BRCT domain"/>
    <property type="match status" value="2"/>
</dbReference>
<gene>
    <name evidence="21" type="ORF">BDY21DRAFT_383129</name>
</gene>
<dbReference type="PROSITE" id="PS00697">
    <property type="entry name" value="DNA_LIGASE_A1"/>
    <property type="match status" value="1"/>
</dbReference>
<evidence type="ECO:0000256" key="9">
    <source>
        <dbReference type="ARBA" id="ARBA00022840"/>
    </source>
</evidence>
<evidence type="ECO:0000256" key="10">
    <source>
        <dbReference type="ARBA" id="ARBA00022842"/>
    </source>
</evidence>
<dbReference type="PANTHER" id="PTHR45997:SF1">
    <property type="entry name" value="DNA LIGASE 4"/>
    <property type="match status" value="1"/>
</dbReference>
<dbReference type="GO" id="GO:0006303">
    <property type="term" value="P:double-strand break repair via nonhomologous end joining"/>
    <property type="evidence" value="ECO:0007669"/>
    <property type="project" value="TreeGrafter"/>
</dbReference>
<keyword evidence="22" id="KW-1185">Reference proteome</keyword>
<dbReference type="NCBIfam" id="TIGR00574">
    <property type="entry name" value="dnl1"/>
    <property type="match status" value="1"/>
</dbReference>
<feature type="domain" description="BRCT" evidence="20">
    <location>
        <begin position="955"/>
        <end position="1029"/>
    </location>
</feature>
<dbReference type="EC" id="6.5.1.1" evidence="16"/>
<evidence type="ECO:0000256" key="11">
    <source>
        <dbReference type="ARBA" id="ARBA00023172"/>
    </source>
</evidence>
<evidence type="ECO:0000256" key="4">
    <source>
        <dbReference type="ARBA" id="ARBA00022598"/>
    </source>
</evidence>
<dbReference type="GO" id="GO:0071897">
    <property type="term" value="P:DNA biosynthetic process"/>
    <property type="evidence" value="ECO:0007669"/>
    <property type="project" value="InterPro"/>
</dbReference>
<feature type="region of interest" description="Disordered" evidence="18">
    <location>
        <begin position="58"/>
        <end position="90"/>
    </location>
</feature>
<dbReference type="GO" id="GO:0032807">
    <property type="term" value="C:DNA ligase IV complex"/>
    <property type="evidence" value="ECO:0007669"/>
    <property type="project" value="TreeGrafter"/>
</dbReference>
<dbReference type="PROSITE" id="PS50172">
    <property type="entry name" value="BRCT"/>
    <property type="match status" value="2"/>
</dbReference>
<dbReference type="GO" id="GO:0006310">
    <property type="term" value="P:DNA recombination"/>
    <property type="evidence" value="ECO:0007669"/>
    <property type="project" value="UniProtKB-KW"/>
</dbReference>
<dbReference type="InterPro" id="IPR036599">
    <property type="entry name" value="DNA_ligase_N_sf"/>
</dbReference>
<evidence type="ECO:0000256" key="3">
    <source>
        <dbReference type="ARBA" id="ARBA00007572"/>
    </source>
</evidence>
<organism evidence="21 22">
    <name type="scientific">Lineolata rhizophorae</name>
    <dbReference type="NCBI Taxonomy" id="578093"/>
    <lineage>
        <taxon>Eukaryota</taxon>
        <taxon>Fungi</taxon>
        <taxon>Dikarya</taxon>
        <taxon>Ascomycota</taxon>
        <taxon>Pezizomycotina</taxon>
        <taxon>Dothideomycetes</taxon>
        <taxon>Dothideomycetes incertae sedis</taxon>
        <taxon>Lineolatales</taxon>
        <taxon>Lineolataceae</taxon>
        <taxon>Lineolata</taxon>
    </lineage>
</organism>
<comment type="catalytic activity">
    <reaction evidence="14 16">
        <text>ATP + (deoxyribonucleotide)n-3'-hydroxyl + 5'-phospho-(deoxyribonucleotide)m = (deoxyribonucleotide)n+m + AMP + diphosphate.</text>
        <dbReference type="EC" id="6.5.1.1"/>
    </reaction>
</comment>
<dbReference type="GO" id="GO:0005524">
    <property type="term" value="F:ATP binding"/>
    <property type="evidence" value="ECO:0007669"/>
    <property type="project" value="UniProtKB-KW"/>
</dbReference>
<keyword evidence="10" id="KW-0460">Magnesium</keyword>
<dbReference type="PROSITE" id="PS00333">
    <property type="entry name" value="DNA_LIGASE_A2"/>
    <property type="match status" value="1"/>
</dbReference>
<evidence type="ECO:0000256" key="16">
    <source>
        <dbReference type="RuleBase" id="RU000617"/>
    </source>
</evidence>
<evidence type="ECO:0000259" key="20">
    <source>
        <dbReference type="PROSITE" id="PS50172"/>
    </source>
</evidence>
<dbReference type="FunFam" id="2.40.50.140:FF:000234">
    <property type="entry name" value="DNA ligase"/>
    <property type="match status" value="1"/>
</dbReference>
<dbReference type="InterPro" id="IPR000977">
    <property type="entry name" value="DNA_ligase_ATP-dep"/>
</dbReference>
<dbReference type="GO" id="GO:0003910">
    <property type="term" value="F:DNA ligase (ATP) activity"/>
    <property type="evidence" value="ECO:0007669"/>
    <property type="project" value="UniProtKB-EC"/>
</dbReference>
<dbReference type="InterPro" id="IPR012340">
    <property type="entry name" value="NA-bd_OB-fold"/>
</dbReference>
<dbReference type="Gene3D" id="2.40.50.140">
    <property type="entry name" value="Nucleic acid-binding proteins"/>
    <property type="match status" value="1"/>
</dbReference>
<dbReference type="InterPro" id="IPR044125">
    <property type="entry name" value="Adenylation_DNA_ligase_IV"/>
</dbReference>
<evidence type="ECO:0000256" key="13">
    <source>
        <dbReference type="ARBA" id="ARBA00023242"/>
    </source>
</evidence>
<dbReference type="SUPFAM" id="SSF50249">
    <property type="entry name" value="Nucleic acid-binding proteins"/>
    <property type="match status" value="1"/>
</dbReference>
<keyword evidence="13" id="KW-0539">Nucleus</keyword>
<dbReference type="Pfam" id="PF04679">
    <property type="entry name" value="DNA_ligase_A_C"/>
    <property type="match status" value="1"/>
</dbReference>
<dbReference type="GO" id="GO:0003677">
    <property type="term" value="F:DNA binding"/>
    <property type="evidence" value="ECO:0007669"/>
    <property type="project" value="InterPro"/>
</dbReference>
<dbReference type="SUPFAM" id="SSF117018">
    <property type="entry name" value="ATP-dependent DNA ligase DNA-binding domain"/>
    <property type="match status" value="1"/>
</dbReference>
<evidence type="ECO:0000256" key="18">
    <source>
        <dbReference type="SAM" id="MobiDB-lite"/>
    </source>
</evidence>
<feature type="domain" description="ATP-dependent DNA ligase family profile" evidence="19">
    <location>
        <begin position="447"/>
        <end position="570"/>
    </location>
</feature>
<comment type="cofactor">
    <cofactor evidence="1">
        <name>Mg(2+)</name>
        <dbReference type="ChEBI" id="CHEBI:18420"/>
    </cofactor>
</comment>
<dbReference type="PANTHER" id="PTHR45997">
    <property type="entry name" value="DNA LIGASE 4"/>
    <property type="match status" value="1"/>
</dbReference>
<evidence type="ECO:0000256" key="5">
    <source>
        <dbReference type="ARBA" id="ARBA00022723"/>
    </source>
</evidence>
<dbReference type="GO" id="GO:0006297">
    <property type="term" value="P:nucleotide-excision repair, DNA gap filling"/>
    <property type="evidence" value="ECO:0007669"/>
    <property type="project" value="TreeGrafter"/>
</dbReference>
<proteinExistence type="inferred from homology"/>
<keyword evidence="5" id="KW-0479">Metal-binding</keyword>
<sequence>MAADVTMQSAEAAEEEEMQYGHGNISIEELGEKFPNRPHNHSRTLPFSSLFLTLFNPLNDNKKKPTATQPPLSRKKRGPHGPTAPTPYENRRNIIQRFIARWRSNVGNDIYPAFRLIVPEKDRDRPMYGLKEKTIGKLLVRVLRIDKDSADGRALANWKLPGRLGTAGGRYVPGGSAGDFGARCFEVVGKRAMRTEPGDLTIGEVNAMLDRLAAAAKEEEQLPVFEEFYRRMNAEEIMWLVRMILRQMKIGASERTLFQLWHPDAESLFSVSSSLRRVCWELYDPAVRLDGEDRGIKLMQCFQPQLAAFQMHSLDKMVGRMLRTATEEDDEFWIEEKLDGERMQLHMVEEDSAPGGFRLGFWSRKAKDYTYLYGSSFEDESSALARHIRPAFSAGVRNLILDGEMITWDVDQGCVAPFGTLKTAALAEKQSSNVFDDNTGQRPVYRVFDCLYLNDTPLTQFTLRDRRAALAASVSDIHRRIEVHPYTVGQTAADIETALRRVVAESSEGLVVKSPRSAYILNARTDDWIKVKPEYMTAFGEALDCVVVGGYYGSGHRGGTLSSFLCGLRVKDGSEKCFSFFKVGGGLKAADYAAVRARTDAKWKTWDPKRPPSEFVELGGGAAQLERPDVWIRPSDSVVLEVKAASVAQSDSFRAGLTLRFPRFKRLRDDKSWEQALSVDEFIQLKEGAEREGREKEFEVDTWRKRKNERRTRKRPLVIAGEEGAGDEPAASGKRVAEATAAEDPEVGDIFKGLTFHVLSDAVTPKKMSKDGLETFIKAHGGRIVARPADQDTVCIADRRLPKVVALMQTDRHTLVRPAWLFDCVAQAAADARRSAPTGTPPPRLLLPWEPVRHLFFVKSAERFDPAANVDVYGDSYARDVDVDELMEIFRHMPKAEDGDELAAEALRALEEEGIRLEEIKTWLFKGCVVWFAYGDEAEAEEGEERRRVRRANWEVDLAETTVKFAGGKVVRDVSLEGVTHVVFGRERGLLDEVKRALDGLKRPHIVSLDWVTESWKEGTLIDEDRFTIQK</sequence>
<evidence type="ECO:0000313" key="21">
    <source>
        <dbReference type="EMBL" id="KAF2462080.1"/>
    </source>
</evidence>
<keyword evidence="8 16" id="KW-0227">DNA damage</keyword>
<feature type="domain" description="BRCT" evidence="20">
    <location>
        <begin position="746"/>
        <end position="825"/>
    </location>
</feature>
<dbReference type="CDD" id="cd07968">
    <property type="entry name" value="OBF_DNA_ligase_IV"/>
    <property type="match status" value="1"/>
</dbReference>
<comment type="similarity">
    <text evidence="3 17">Belongs to the ATP-dependent DNA ligase family.</text>
</comment>
<dbReference type="InterPro" id="IPR001357">
    <property type="entry name" value="BRCT_dom"/>
</dbReference>
<dbReference type="Pfam" id="PF00533">
    <property type="entry name" value="BRCT"/>
    <property type="match status" value="1"/>
</dbReference>
<evidence type="ECO:0000256" key="17">
    <source>
        <dbReference type="RuleBase" id="RU004196"/>
    </source>
</evidence>
<dbReference type="EMBL" id="MU001670">
    <property type="protein sequence ID" value="KAF2462080.1"/>
    <property type="molecule type" value="Genomic_DNA"/>
</dbReference>
<dbReference type="CDD" id="cd07903">
    <property type="entry name" value="Adenylation_DNA_ligase_IV"/>
    <property type="match status" value="1"/>
</dbReference>
<keyword evidence="11 16" id="KW-0233">DNA recombination</keyword>
<dbReference type="FunFam" id="3.30.470.30:FF:000013">
    <property type="entry name" value="DNA ligase"/>
    <property type="match status" value="1"/>
</dbReference>
<keyword evidence="9 16" id="KW-0067">ATP-binding</keyword>
<name>A0A6A6PE24_9PEZI</name>
<reference evidence="21" key="1">
    <citation type="journal article" date="2020" name="Stud. Mycol.">
        <title>101 Dothideomycetes genomes: a test case for predicting lifestyles and emergence of pathogens.</title>
        <authorList>
            <person name="Haridas S."/>
            <person name="Albert R."/>
            <person name="Binder M."/>
            <person name="Bloem J."/>
            <person name="Labutti K."/>
            <person name="Salamov A."/>
            <person name="Andreopoulos B."/>
            <person name="Baker S."/>
            <person name="Barry K."/>
            <person name="Bills G."/>
            <person name="Bluhm B."/>
            <person name="Cannon C."/>
            <person name="Castanera R."/>
            <person name="Culley D."/>
            <person name="Daum C."/>
            <person name="Ezra D."/>
            <person name="Gonzalez J."/>
            <person name="Henrissat B."/>
            <person name="Kuo A."/>
            <person name="Liang C."/>
            <person name="Lipzen A."/>
            <person name="Lutzoni F."/>
            <person name="Magnuson J."/>
            <person name="Mondo S."/>
            <person name="Nolan M."/>
            <person name="Ohm R."/>
            <person name="Pangilinan J."/>
            <person name="Park H.-J."/>
            <person name="Ramirez L."/>
            <person name="Alfaro M."/>
            <person name="Sun H."/>
            <person name="Tritt A."/>
            <person name="Yoshinaga Y."/>
            <person name="Zwiers L.-H."/>
            <person name="Turgeon B."/>
            <person name="Goodwin S."/>
            <person name="Spatafora J."/>
            <person name="Crous P."/>
            <person name="Grigoriev I."/>
        </authorList>
    </citation>
    <scope>NUCLEOTIDE SEQUENCE</scope>
    <source>
        <strain evidence="21">ATCC 16933</strain>
    </source>
</reference>
<evidence type="ECO:0000256" key="8">
    <source>
        <dbReference type="ARBA" id="ARBA00022763"/>
    </source>
</evidence>
<dbReference type="Gene3D" id="1.10.3260.10">
    <property type="entry name" value="DNA ligase, ATP-dependent, N-terminal domain"/>
    <property type="match status" value="1"/>
</dbReference>
<evidence type="ECO:0000256" key="12">
    <source>
        <dbReference type="ARBA" id="ARBA00023204"/>
    </source>
</evidence>
<dbReference type="Gene3D" id="3.40.50.10190">
    <property type="entry name" value="BRCT domain"/>
    <property type="match status" value="2"/>
</dbReference>
<dbReference type="Pfam" id="PF01068">
    <property type="entry name" value="DNA_ligase_A_M"/>
    <property type="match status" value="1"/>
</dbReference>
<dbReference type="Proteomes" id="UP000799766">
    <property type="component" value="Unassembled WGS sequence"/>
</dbReference>
<evidence type="ECO:0000313" key="22">
    <source>
        <dbReference type="Proteomes" id="UP000799766"/>
    </source>
</evidence>
<protein>
    <recommendedName>
        <fullName evidence="16">DNA ligase</fullName>
        <ecNumber evidence="16">6.5.1.1</ecNumber>
    </recommendedName>
</protein>
<dbReference type="InterPro" id="IPR012310">
    <property type="entry name" value="DNA_ligase_ATP-dep_cent"/>
</dbReference>
<dbReference type="AlphaFoldDB" id="A0A6A6PE24"/>
<dbReference type="InterPro" id="IPR036420">
    <property type="entry name" value="BRCT_dom_sf"/>
</dbReference>
<dbReference type="Pfam" id="PF04675">
    <property type="entry name" value="DNA_ligase_A_N"/>
    <property type="match status" value="1"/>
</dbReference>
<accession>A0A6A6PE24</accession>
<dbReference type="OrthoDB" id="151490at2759"/>
<dbReference type="Gene3D" id="3.30.470.30">
    <property type="entry name" value="DNA ligase/mRNA capping enzyme"/>
    <property type="match status" value="1"/>
</dbReference>
<evidence type="ECO:0000256" key="7">
    <source>
        <dbReference type="ARBA" id="ARBA00022741"/>
    </source>
</evidence>
<keyword evidence="12 16" id="KW-0234">DNA repair</keyword>
<dbReference type="SMART" id="SM00292">
    <property type="entry name" value="BRCT"/>
    <property type="match status" value="2"/>
</dbReference>
<dbReference type="GO" id="GO:0046872">
    <property type="term" value="F:metal ion binding"/>
    <property type="evidence" value="ECO:0007669"/>
    <property type="project" value="UniProtKB-KW"/>
</dbReference>
<dbReference type="InterPro" id="IPR029710">
    <property type="entry name" value="LIG4"/>
</dbReference>
<feature type="region of interest" description="Disordered" evidence="18">
    <location>
        <begin position="1"/>
        <end position="20"/>
    </location>
</feature>
<evidence type="ECO:0000256" key="6">
    <source>
        <dbReference type="ARBA" id="ARBA00022737"/>
    </source>
</evidence>
<feature type="region of interest" description="Disordered" evidence="18">
    <location>
        <begin position="711"/>
        <end position="741"/>
    </location>
</feature>
<dbReference type="PROSITE" id="PS50160">
    <property type="entry name" value="DNA_LIGASE_A3"/>
    <property type="match status" value="1"/>
</dbReference>
<dbReference type="InterPro" id="IPR021536">
    <property type="entry name" value="DNA_ligase_IV_dom"/>
</dbReference>
<dbReference type="SUPFAM" id="SSF56091">
    <property type="entry name" value="DNA ligase/mRNA capping enzyme, catalytic domain"/>
    <property type="match status" value="1"/>
</dbReference>
<evidence type="ECO:0000256" key="1">
    <source>
        <dbReference type="ARBA" id="ARBA00001946"/>
    </source>
</evidence>
<evidence type="ECO:0000259" key="19">
    <source>
        <dbReference type="PROSITE" id="PS50160"/>
    </source>
</evidence>
<evidence type="ECO:0000256" key="14">
    <source>
        <dbReference type="ARBA" id="ARBA00034003"/>
    </source>
</evidence>
<evidence type="ECO:0000256" key="15">
    <source>
        <dbReference type="ARBA" id="ARBA00043870"/>
    </source>
</evidence>
<evidence type="ECO:0000256" key="2">
    <source>
        <dbReference type="ARBA" id="ARBA00004123"/>
    </source>
</evidence>
<dbReference type="FunFam" id="1.10.3260.10:FF:000008">
    <property type="entry name" value="DNA ligase 4"/>
    <property type="match status" value="1"/>
</dbReference>
<dbReference type="Pfam" id="PF11411">
    <property type="entry name" value="DNA_ligase_IV"/>
    <property type="match status" value="1"/>
</dbReference>
<dbReference type="InterPro" id="IPR016059">
    <property type="entry name" value="DNA_ligase_ATP-dep_CS"/>
</dbReference>
<comment type="subcellular location">
    <subcellularLocation>
        <location evidence="2">Nucleus</location>
    </subcellularLocation>
</comment>